<keyword evidence="8" id="KW-0449">Lipoprotein</keyword>
<evidence type="ECO:0000256" key="6">
    <source>
        <dbReference type="SAM" id="Phobius"/>
    </source>
</evidence>
<keyword evidence="9" id="KW-1185">Reference proteome</keyword>
<dbReference type="InterPro" id="IPR019800">
    <property type="entry name" value="Glyco_hydro_3_AS"/>
</dbReference>
<dbReference type="Proteomes" id="UP000246894">
    <property type="component" value="Chromosome"/>
</dbReference>
<dbReference type="SUPFAM" id="SSF51445">
    <property type="entry name" value="(Trans)glycosidases"/>
    <property type="match status" value="1"/>
</dbReference>
<dbReference type="InterPro" id="IPR017853">
    <property type="entry name" value="GH"/>
</dbReference>
<dbReference type="PANTHER" id="PTHR30480">
    <property type="entry name" value="BETA-HEXOSAMINIDASE-RELATED"/>
    <property type="match status" value="1"/>
</dbReference>
<evidence type="ECO:0000256" key="1">
    <source>
        <dbReference type="ARBA" id="ARBA00001231"/>
    </source>
</evidence>
<dbReference type="GO" id="GO:0005975">
    <property type="term" value="P:carbohydrate metabolic process"/>
    <property type="evidence" value="ECO:0007669"/>
    <property type="project" value="InterPro"/>
</dbReference>
<organism evidence="8 9">
    <name type="scientific">Aurantimicrobium photophilum</name>
    <dbReference type="NCBI Taxonomy" id="1987356"/>
    <lineage>
        <taxon>Bacteria</taxon>
        <taxon>Bacillati</taxon>
        <taxon>Actinomycetota</taxon>
        <taxon>Actinomycetes</taxon>
        <taxon>Micrococcales</taxon>
        <taxon>Microbacteriaceae</taxon>
        <taxon>Aurantimicrobium</taxon>
    </lineage>
</organism>
<comment type="similarity">
    <text evidence="2">Belongs to the glycosyl hydrolase 3 family.</text>
</comment>
<dbReference type="OrthoDB" id="9805821at2"/>
<dbReference type="GO" id="GO:0009254">
    <property type="term" value="P:peptidoglycan turnover"/>
    <property type="evidence" value="ECO:0007669"/>
    <property type="project" value="TreeGrafter"/>
</dbReference>
<feature type="domain" description="Glycoside hydrolase family 3 N-terminal" evidence="7">
    <location>
        <begin position="72"/>
        <end position="388"/>
    </location>
</feature>
<evidence type="ECO:0000256" key="5">
    <source>
        <dbReference type="ARBA" id="ARBA00023295"/>
    </source>
</evidence>
<reference evidence="8 9" key="1">
    <citation type="submission" date="2017-10" db="EMBL/GenBank/DDBJ databases">
        <title>Genome of an Actinobacterium that displays light-enhanced growth.</title>
        <authorList>
            <person name="Maresca J.A."/>
            <person name="Hempel P."/>
            <person name="Shevchenko O."/>
            <person name="Miller K.J."/>
            <person name="Hahn M.W."/>
        </authorList>
    </citation>
    <scope>NUCLEOTIDE SEQUENCE [LARGE SCALE GENOMIC DNA]</scope>
    <source>
        <strain evidence="8 9">MWH-Mo1</strain>
    </source>
</reference>
<proteinExistence type="inferred from homology"/>
<evidence type="ECO:0000256" key="2">
    <source>
        <dbReference type="ARBA" id="ARBA00005336"/>
    </source>
</evidence>
<keyword evidence="4" id="KW-0378">Hydrolase</keyword>
<dbReference type="PROSITE" id="PS00775">
    <property type="entry name" value="GLYCOSYL_HYDROL_F3"/>
    <property type="match status" value="1"/>
</dbReference>
<keyword evidence="5" id="KW-0326">Glycosidase</keyword>
<evidence type="ECO:0000256" key="4">
    <source>
        <dbReference type="ARBA" id="ARBA00022801"/>
    </source>
</evidence>
<evidence type="ECO:0000313" key="8">
    <source>
        <dbReference type="EMBL" id="AWR21516.1"/>
    </source>
</evidence>
<protein>
    <recommendedName>
        <fullName evidence="3">beta-N-acetylhexosaminidase</fullName>
        <ecNumber evidence="3">3.2.1.52</ecNumber>
    </recommendedName>
</protein>
<dbReference type="KEGG" id="aum:AURMO_00913"/>
<name>A0A2Z3RZV6_9MICO</name>
<evidence type="ECO:0000256" key="3">
    <source>
        <dbReference type="ARBA" id="ARBA00012663"/>
    </source>
</evidence>
<dbReference type="EC" id="3.2.1.52" evidence="3"/>
<evidence type="ECO:0000259" key="7">
    <source>
        <dbReference type="Pfam" id="PF00933"/>
    </source>
</evidence>
<dbReference type="InterPro" id="IPR050226">
    <property type="entry name" value="NagZ_Beta-hexosaminidase"/>
</dbReference>
<dbReference type="InterPro" id="IPR001764">
    <property type="entry name" value="Glyco_hydro_3_N"/>
</dbReference>
<accession>A0A2Z3RZV6</accession>
<dbReference type="EMBL" id="CP023994">
    <property type="protein sequence ID" value="AWR21516.1"/>
    <property type="molecule type" value="Genomic_DNA"/>
</dbReference>
<dbReference type="AlphaFoldDB" id="A0A2Z3RZV6"/>
<dbReference type="Pfam" id="PF00933">
    <property type="entry name" value="Glyco_hydro_3"/>
    <property type="match status" value="1"/>
</dbReference>
<keyword evidence="6" id="KW-0812">Transmembrane</keyword>
<keyword evidence="6" id="KW-0472">Membrane</keyword>
<comment type="catalytic activity">
    <reaction evidence="1">
        <text>Hydrolysis of terminal non-reducing N-acetyl-D-hexosamine residues in N-acetyl-beta-D-hexosaminides.</text>
        <dbReference type="EC" id="3.2.1.52"/>
    </reaction>
</comment>
<dbReference type="PANTHER" id="PTHR30480:SF13">
    <property type="entry name" value="BETA-HEXOSAMINIDASE"/>
    <property type="match status" value="1"/>
</dbReference>
<dbReference type="GO" id="GO:0004563">
    <property type="term" value="F:beta-N-acetylhexosaminidase activity"/>
    <property type="evidence" value="ECO:0007669"/>
    <property type="project" value="UniProtKB-EC"/>
</dbReference>
<feature type="transmembrane region" description="Helical" evidence="6">
    <location>
        <begin position="7"/>
        <end position="29"/>
    </location>
</feature>
<gene>
    <name evidence="8" type="ORF">AURMO_00913</name>
</gene>
<dbReference type="Gene3D" id="3.20.20.300">
    <property type="entry name" value="Glycoside hydrolase, family 3, N-terminal domain"/>
    <property type="match status" value="1"/>
</dbReference>
<keyword evidence="6" id="KW-1133">Transmembrane helix</keyword>
<sequence>MAKPKHPVALWFAVIAGTLVTAFMTVLLFTQPAIDRVGNPQNYTQIYQRPVIEPWGVHPLEFYVEDSLANMTLEQKIRSLIMANQPGTDPASLQSFVSSNELGGFIVMGSNVPETPAELTGITTAIAGSAELPRLIGIDEEGGLIKRLPYDAYAGADTLRNEPVSSTLTAFTSRGDLLKSLGVNLNFGVVADVSSDPQSFIYGRSFGADAAATAERVAAAVTGEDSSVMSTIKHFPGHGSAPGDSHIGVPTSPLTYDQWLSTDAIPFQAGIDAGSSMVMFGHLAFPAVDSLPSSLSPLWHKILREEMGFTGVIITDDMTMIEHSRLPEYENRVTNAVSALAAGNDVLLYVPGPDFDPGAIVAGVSAAVQSGQISQEQLDDSVRRVLTLRRELFPEANSWMPPCDERCFIRVTY</sequence>
<dbReference type="RefSeq" id="WP_110233449.1">
    <property type="nucleotide sequence ID" value="NZ_CP023994.1"/>
</dbReference>
<dbReference type="InterPro" id="IPR036962">
    <property type="entry name" value="Glyco_hydro_3_N_sf"/>
</dbReference>
<evidence type="ECO:0000313" key="9">
    <source>
        <dbReference type="Proteomes" id="UP000246894"/>
    </source>
</evidence>